<dbReference type="PROSITE" id="PS51326">
    <property type="entry name" value="AVIDIN_2"/>
    <property type="match status" value="1"/>
</dbReference>
<dbReference type="AlphaFoldDB" id="A0A8C3Y7Y8"/>
<protein>
    <recommendedName>
        <fullName evidence="9">Avidin</fullName>
    </recommendedName>
</protein>
<evidence type="ECO:0000256" key="9">
    <source>
        <dbReference type="RuleBase" id="RU369114"/>
    </source>
</evidence>
<evidence type="ECO:0000256" key="6">
    <source>
        <dbReference type="ARBA" id="ARBA00023180"/>
    </source>
</evidence>
<name>A0A8C3Y7Y8_CATUS</name>
<reference evidence="10" key="3">
    <citation type="submission" date="2025-09" db="UniProtKB">
        <authorList>
            <consortium name="Ensembl"/>
        </authorList>
    </citation>
    <scope>IDENTIFICATION</scope>
</reference>
<evidence type="ECO:0000256" key="5">
    <source>
        <dbReference type="ARBA" id="ARBA00023157"/>
    </source>
</evidence>
<reference evidence="10" key="1">
    <citation type="submission" date="2020-10" db="EMBL/GenBank/DDBJ databases">
        <title>Catharus ustulatus (Swainson's thrush) genome, bCatUst1, primary haplotype v2.</title>
        <authorList>
            <person name="Delmore K."/>
            <person name="Vafadar M."/>
            <person name="Formenti G."/>
            <person name="Chow W."/>
            <person name="Pelan S."/>
            <person name="Howe K."/>
            <person name="Rhie A."/>
            <person name="Mountcastle J."/>
            <person name="Haase B."/>
            <person name="Fedrigo O."/>
            <person name="Jarvis E.D."/>
        </authorList>
    </citation>
    <scope>NUCLEOTIDE SEQUENCE [LARGE SCALE GENOMIC DNA]</scope>
</reference>
<proteinExistence type="inferred from homology"/>
<reference evidence="10" key="2">
    <citation type="submission" date="2025-08" db="UniProtKB">
        <authorList>
            <consortium name="Ensembl"/>
        </authorList>
    </citation>
    <scope>IDENTIFICATION</scope>
</reference>
<accession>A0A8C3Y7Y8</accession>
<dbReference type="InterPro" id="IPR005469">
    <property type="entry name" value="Avidin"/>
</dbReference>
<dbReference type="SUPFAM" id="SSF50876">
    <property type="entry name" value="Avidin/streptavidin"/>
    <property type="match status" value="1"/>
</dbReference>
<comment type="similarity">
    <text evidence="2 9">Belongs to the avidin/streptavidin family.</text>
</comment>
<dbReference type="InterPro" id="IPR051764">
    <property type="entry name" value="Avidin/Streptavidin-rel"/>
</dbReference>
<dbReference type="GO" id="GO:0009374">
    <property type="term" value="F:biotin binding"/>
    <property type="evidence" value="ECO:0007669"/>
    <property type="project" value="UniProtKB-UniRule"/>
</dbReference>
<sequence>MHRVGWAGGCGCRLCCGTSAEITPLQCILTGHWKNDIGSNMTISEVKENGDFTGIYNTSVSTTTKIVPSPLLGSQHLPYLWNQPTFGFTVHWNFSNSISVFTGQCFVDNDGKEILKTMWLMRYTWANSKTTGKPPGEPPVLVVHRSPVQP</sequence>
<comment type="function">
    <text evidence="9">Forms a strong non-covalent specific complex with biotin.</text>
</comment>
<comment type="subunit">
    <text evidence="9">Homotetramer.</text>
</comment>
<evidence type="ECO:0000256" key="3">
    <source>
        <dbReference type="ARBA" id="ARBA00022525"/>
    </source>
</evidence>
<evidence type="ECO:0000256" key="1">
    <source>
        <dbReference type="ARBA" id="ARBA00004613"/>
    </source>
</evidence>
<evidence type="ECO:0000313" key="11">
    <source>
        <dbReference type="Proteomes" id="UP000694563"/>
    </source>
</evidence>
<dbReference type="GO" id="GO:0005576">
    <property type="term" value="C:extracellular region"/>
    <property type="evidence" value="ECO:0007669"/>
    <property type="project" value="UniProtKB-SubCell"/>
</dbReference>
<evidence type="ECO:0000313" key="10">
    <source>
        <dbReference type="Ensembl" id="ENSCUSP00005022052.1"/>
    </source>
</evidence>
<comment type="subcellular location">
    <subcellularLocation>
        <location evidence="1 9">Secreted</location>
    </subcellularLocation>
</comment>
<dbReference type="InterPro" id="IPR036896">
    <property type="entry name" value="Avidin-like_sf"/>
</dbReference>
<evidence type="ECO:0000256" key="2">
    <source>
        <dbReference type="ARBA" id="ARBA00006297"/>
    </source>
</evidence>
<evidence type="ECO:0000256" key="8">
    <source>
        <dbReference type="PIRSR" id="PIRSR605468-51"/>
    </source>
</evidence>
<dbReference type="Gene3D" id="2.40.128.30">
    <property type="entry name" value="Avidin-like"/>
    <property type="match status" value="1"/>
</dbReference>
<keyword evidence="5 8" id="KW-1015">Disulfide bond</keyword>
<organism evidence="10 11">
    <name type="scientific">Catharus ustulatus</name>
    <name type="common">Russet-backed thrush</name>
    <name type="synonym">Hylocichla ustulatus</name>
    <dbReference type="NCBI Taxonomy" id="91951"/>
    <lineage>
        <taxon>Eukaryota</taxon>
        <taxon>Metazoa</taxon>
        <taxon>Chordata</taxon>
        <taxon>Craniata</taxon>
        <taxon>Vertebrata</taxon>
        <taxon>Euteleostomi</taxon>
        <taxon>Archelosauria</taxon>
        <taxon>Archosauria</taxon>
        <taxon>Dinosauria</taxon>
        <taxon>Saurischia</taxon>
        <taxon>Theropoda</taxon>
        <taxon>Coelurosauria</taxon>
        <taxon>Aves</taxon>
        <taxon>Neognathae</taxon>
        <taxon>Neoaves</taxon>
        <taxon>Telluraves</taxon>
        <taxon>Australaves</taxon>
        <taxon>Passeriformes</taxon>
        <taxon>Turdidae</taxon>
        <taxon>Catharus</taxon>
    </lineage>
</organism>
<keyword evidence="3 9" id="KW-0964">Secreted</keyword>
<keyword evidence="11" id="KW-1185">Reference proteome</keyword>
<keyword evidence="4 9" id="KW-0732">Signal</keyword>
<dbReference type="PANTHER" id="PTHR34399:SF3">
    <property type="entry name" value="AVID PROTEIN-RELATED"/>
    <property type="match status" value="1"/>
</dbReference>
<dbReference type="Ensembl" id="ENSCUST00005022841.1">
    <property type="protein sequence ID" value="ENSCUSP00005022052.1"/>
    <property type="gene ID" value="ENSCUSG00005013981.1"/>
</dbReference>
<dbReference type="Proteomes" id="UP000694563">
    <property type="component" value="Chromosome Z"/>
</dbReference>
<feature type="disulfide bond" evidence="8">
    <location>
        <begin position="27"/>
        <end position="105"/>
    </location>
</feature>
<dbReference type="Pfam" id="PF01382">
    <property type="entry name" value="Avidin"/>
    <property type="match status" value="1"/>
</dbReference>
<dbReference type="PANTHER" id="PTHR34399">
    <property type="entry name" value="AVIDIN-RELATED"/>
    <property type="match status" value="1"/>
</dbReference>
<evidence type="ECO:0000256" key="7">
    <source>
        <dbReference type="ARBA" id="ARBA00023267"/>
    </source>
</evidence>
<keyword evidence="6 9" id="KW-0325">Glycoprotein</keyword>
<keyword evidence="7 9" id="KW-0092">Biotin</keyword>
<dbReference type="InterPro" id="IPR005468">
    <property type="entry name" value="Avidin/str"/>
</dbReference>
<evidence type="ECO:0000256" key="4">
    <source>
        <dbReference type="ARBA" id="ARBA00022729"/>
    </source>
</evidence>
<dbReference type="PRINTS" id="PR00709">
    <property type="entry name" value="AVIDIN"/>
</dbReference>